<reference evidence="2" key="1">
    <citation type="journal article" date="2023" name="bioRxiv">
        <title>Scaffold-level genome assemblies of two parasitoid biocontrol wasps reveal the parthenogenesis mechanism and an associated novel virus.</title>
        <authorList>
            <person name="Inwood S."/>
            <person name="Skelly J."/>
            <person name="Guhlin J."/>
            <person name="Harrop T."/>
            <person name="Goldson S."/>
            <person name="Dearden P."/>
        </authorList>
    </citation>
    <scope>NUCLEOTIDE SEQUENCE</scope>
    <source>
        <strain evidence="2">Irish</strain>
        <tissue evidence="2">Whole body</tissue>
    </source>
</reference>
<keyword evidence="3" id="KW-1185">Reference proteome</keyword>
<organism evidence="2 3">
    <name type="scientific">Microctonus aethiopoides</name>
    <dbReference type="NCBI Taxonomy" id="144406"/>
    <lineage>
        <taxon>Eukaryota</taxon>
        <taxon>Metazoa</taxon>
        <taxon>Ecdysozoa</taxon>
        <taxon>Arthropoda</taxon>
        <taxon>Hexapoda</taxon>
        <taxon>Insecta</taxon>
        <taxon>Pterygota</taxon>
        <taxon>Neoptera</taxon>
        <taxon>Endopterygota</taxon>
        <taxon>Hymenoptera</taxon>
        <taxon>Apocrita</taxon>
        <taxon>Ichneumonoidea</taxon>
        <taxon>Braconidae</taxon>
        <taxon>Euphorinae</taxon>
        <taxon>Microctonus</taxon>
    </lineage>
</organism>
<protein>
    <submittedName>
        <fullName evidence="2">Uncharacterized protein</fullName>
    </submittedName>
</protein>
<sequence>MISILQITVLLIVIMTAAGDLERVRREPEIQVYGLPKRLLKSSNNGAIDRIHLSTRLKINKSNDDTDFMTVAQRPRPLFHSKPVQISPINSGNVEGHLERVSLPTRDDPPMILLRKQRSLIQEEDSYGNNDDGDKLDDLEVAESKIFRPLFVYKQQVAERNKMKRSQNPIYGAYQYKPINKKQSNVKNKNFPIIREYY</sequence>
<feature type="signal peptide" evidence="1">
    <location>
        <begin position="1"/>
        <end position="19"/>
    </location>
</feature>
<evidence type="ECO:0000313" key="2">
    <source>
        <dbReference type="EMBL" id="KAK0173223.1"/>
    </source>
</evidence>
<keyword evidence="1" id="KW-0732">Signal</keyword>
<proteinExistence type="predicted"/>
<dbReference type="Proteomes" id="UP001168990">
    <property type="component" value="Unassembled WGS sequence"/>
</dbReference>
<accession>A0AA39FPC8</accession>
<evidence type="ECO:0000256" key="1">
    <source>
        <dbReference type="SAM" id="SignalP"/>
    </source>
</evidence>
<dbReference type="EMBL" id="JAQQBS010000002">
    <property type="protein sequence ID" value="KAK0173223.1"/>
    <property type="molecule type" value="Genomic_DNA"/>
</dbReference>
<gene>
    <name evidence="2" type="ORF">PV328_006454</name>
</gene>
<reference evidence="2" key="2">
    <citation type="submission" date="2023-03" db="EMBL/GenBank/DDBJ databases">
        <authorList>
            <person name="Inwood S.N."/>
            <person name="Skelly J.G."/>
            <person name="Guhlin J."/>
            <person name="Harrop T.W.R."/>
            <person name="Goldson S.G."/>
            <person name="Dearden P.K."/>
        </authorList>
    </citation>
    <scope>NUCLEOTIDE SEQUENCE</scope>
    <source>
        <strain evidence="2">Irish</strain>
        <tissue evidence="2">Whole body</tissue>
    </source>
</reference>
<comment type="caution">
    <text evidence="2">The sequence shown here is derived from an EMBL/GenBank/DDBJ whole genome shotgun (WGS) entry which is preliminary data.</text>
</comment>
<evidence type="ECO:0000313" key="3">
    <source>
        <dbReference type="Proteomes" id="UP001168990"/>
    </source>
</evidence>
<feature type="chain" id="PRO_5041308463" evidence="1">
    <location>
        <begin position="20"/>
        <end position="198"/>
    </location>
</feature>
<dbReference type="AlphaFoldDB" id="A0AA39FPC8"/>
<name>A0AA39FPC8_9HYME</name>